<dbReference type="OrthoDB" id="1301431at2759"/>
<dbReference type="GO" id="GO:0006950">
    <property type="term" value="P:response to stress"/>
    <property type="evidence" value="ECO:0007669"/>
    <property type="project" value="UniProtKB-ARBA"/>
</dbReference>
<dbReference type="OMA" id="PISEVEW"/>
<comment type="subcellular location">
    <subcellularLocation>
        <location evidence="1">Nucleus</location>
    </subcellularLocation>
</comment>
<name>A0A1S4AD82_TOBAC</name>
<dbReference type="PaxDb" id="4097-A0A1S4AD82"/>
<gene>
    <name evidence="4" type="primary">LOC107796378</name>
</gene>
<keyword evidence="2" id="KW-0539">Nucleus</keyword>
<dbReference type="PANTHER" id="PTHR33172:SF103">
    <property type="entry name" value="PROTEIN OXIDATIVE STRESS 3"/>
    <property type="match status" value="1"/>
</dbReference>
<dbReference type="RefSeq" id="XP_016474617.1">
    <property type="nucleotide sequence ID" value="XM_016619131.2"/>
</dbReference>
<dbReference type="PANTHER" id="PTHR33172">
    <property type="entry name" value="OS08G0516900 PROTEIN"/>
    <property type="match status" value="1"/>
</dbReference>
<dbReference type="Proteomes" id="UP000790787">
    <property type="component" value="Chromosome 1"/>
</dbReference>
<evidence type="ECO:0000256" key="2">
    <source>
        <dbReference type="ARBA" id="ARBA00023242"/>
    </source>
</evidence>
<reference evidence="3" key="1">
    <citation type="journal article" date="2014" name="Nat. Commun.">
        <title>The tobacco genome sequence and its comparison with those of tomato and potato.</title>
        <authorList>
            <person name="Sierro N."/>
            <person name="Battey J.N."/>
            <person name="Ouadi S."/>
            <person name="Bakaher N."/>
            <person name="Bovet L."/>
            <person name="Willig A."/>
            <person name="Goepfert S."/>
            <person name="Peitsch M.C."/>
            <person name="Ivanov N.V."/>
        </authorList>
    </citation>
    <scope>NUCLEOTIDE SEQUENCE [LARGE SCALE GENOMIC DNA]</scope>
</reference>
<reference evidence="4" key="2">
    <citation type="submission" date="2025-08" db="UniProtKB">
        <authorList>
            <consortium name="RefSeq"/>
        </authorList>
    </citation>
    <scope>IDENTIFICATION</scope>
    <source>
        <tissue evidence="4">Leaf</tissue>
    </source>
</reference>
<accession>A0A1S4AD82</accession>
<evidence type="ECO:0000313" key="4">
    <source>
        <dbReference type="RefSeq" id="XP_016474617.1"/>
    </source>
</evidence>
<evidence type="ECO:0000256" key="1">
    <source>
        <dbReference type="ARBA" id="ARBA00004123"/>
    </source>
</evidence>
<dbReference type="GO" id="GO:0005634">
    <property type="term" value="C:nucleus"/>
    <property type="evidence" value="ECO:0007669"/>
    <property type="project" value="UniProtKB-SubCell"/>
</dbReference>
<dbReference type="RefSeq" id="XP_016474617.1">
    <property type="nucleotide sequence ID" value="XM_016619131.1"/>
</dbReference>
<dbReference type="KEGG" id="nta:107796378"/>
<sequence length="163" mass="18072">MGLKEKNGGNKMNNVQTWVIMETKNSISDDFSLQSNSLEFSSSSSTSSFELDDDASSHGPLYELSELMDQLPIKRGLSKYYQGNSRSFGCLASVKSLEDLAKKGNSYNQRMKSFKSFGANGKRSSFRPKATIKKKSYSSKRPILSNALHVANCTSPISLEKNF</sequence>
<protein>
    <submittedName>
        <fullName evidence="4">Uncharacterized protein LOC107796378</fullName>
    </submittedName>
</protein>
<dbReference type="GeneID" id="107796378"/>
<organism evidence="3 4">
    <name type="scientific">Nicotiana tabacum</name>
    <name type="common">Common tobacco</name>
    <dbReference type="NCBI Taxonomy" id="4097"/>
    <lineage>
        <taxon>Eukaryota</taxon>
        <taxon>Viridiplantae</taxon>
        <taxon>Streptophyta</taxon>
        <taxon>Embryophyta</taxon>
        <taxon>Tracheophyta</taxon>
        <taxon>Spermatophyta</taxon>
        <taxon>Magnoliopsida</taxon>
        <taxon>eudicotyledons</taxon>
        <taxon>Gunneridae</taxon>
        <taxon>Pentapetalae</taxon>
        <taxon>asterids</taxon>
        <taxon>lamiids</taxon>
        <taxon>Solanales</taxon>
        <taxon>Solanaceae</taxon>
        <taxon>Nicotianoideae</taxon>
        <taxon>Nicotianeae</taxon>
        <taxon>Nicotiana</taxon>
    </lineage>
</organism>
<evidence type="ECO:0000313" key="3">
    <source>
        <dbReference type="Proteomes" id="UP000790787"/>
    </source>
</evidence>
<keyword evidence="3" id="KW-1185">Reference proteome</keyword>
<dbReference type="STRING" id="4097.A0A1S4AD82"/>
<dbReference type="AlphaFoldDB" id="A0A1S4AD82"/>
<proteinExistence type="predicted"/>
<dbReference type="InterPro" id="IPR051992">
    <property type="entry name" value="OxStress_Response_Reg"/>
</dbReference>